<dbReference type="CDD" id="cd03469">
    <property type="entry name" value="Rieske_RO_Alpha_N"/>
    <property type="match status" value="1"/>
</dbReference>
<evidence type="ECO:0000313" key="20">
    <source>
        <dbReference type="Proteomes" id="UP000325440"/>
    </source>
</evidence>
<proteinExistence type="inferred from homology"/>
<evidence type="ECO:0000259" key="18">
    <source>
        <dbReference type="PROSITE" id="PS51296"/>
    </source>
</evidence>
<evidence type="ECO:0000313" key="19">
    <source>
        <dbReference type="EMBL" id="VVC25110.1"/>
    </source>
</evidence>
<protein>
    <recommendedName>
        <fullName evidence="14">cholesterol 7-desaturase</fullName>
        <ecNumber evidence="14">1.14.19.21</ecNumber>
    </recommendedName>
</protein>
<dbReference type="GO" id="GO:0005737">
    <property type="term" value="C:cytoplasm"/>
    <property type="evidence" value="ECO:0007669"/>
    <property type="project" value="TreeGrafter"/>
</dbReference>
<comment type="pathway">
    <text evidence="12">Steroid hormone biosynthesis; dafachronic acid biosynthesis.</text>
</comment>
<evidence type="ECO:0000256" key="16">
    <source>
        <dbReference type="ARBA" id="ARBA00049548"/>
    </source>
</evidence>
<reference evidence="19 20" key="1">
    <citation type="submission" date="2019-08" db="EMBL/GenBank/DDBJ databases">
        <authorList>
            <person name="Alioto T."/>
            <person name="Alioto T."/>
            <person name="Gomez Garrido J."/>
        </authorList>
    </citation>
    <scope>NUCLEOTIDE SEQUENCE [LARGE SCALE GENOMIC DNA]</scope>
</reference>
<evidence type="ECO:0000256" key="7">
    <source>
        <dbReference type="ARBA" id="ARBA00022989"/>
    </source>
</evidence>
<dbReference type="InterPro" id="IPR050584">
    <property type="entry name" value="Cholesterol_7-desaturase"/>
</dbReference>
<sequence length="432" mass="49903">MEKSLFYFLGVCLMVQLVNDYTSNYTEYVVIGILTSSALWYGYCFLIKPLNIQRKLADVGYEKYFTENQWVSKDKLHQIRAMMRLRKKGALPPVYPNGWFALLDSDQVNINQVKYVAALGENFAVFRSSYGDVNILNAYCPHLGANMAVGGIVRGNCLQCPFHGWKFDGKDGKCVEIPNNGSNVLPKSSVRKWQSHEANGFIFVWYHVENEEPSWYPPRVKEISEWAYRGRSEHYVNAHIQDIPENGADVSHLSMLHGDMALGGQYAAQANTSLWKIVGTHKWKAAWKVEENQKHVSILDLEHKLEILKKFTVFKMNVEAHQIGPGLVVLNFKTSFGPIKLIQVVTPVEPMIQKVVHRIYCPLYLSLYGSIVLFMEALMFERDVVIWNHKTYIEKPLASKQEITLLAHRKWYKQFYSNNSHNFSFRKETMDW</sequence>
<dbReference type="EC" id="1.14.19.21" evidence="14"/>
<evidence type="ECO:0000256" key="15">
    <source>
        <dbReference type="ARBA" id="ARBA00047853"/>
    </source>
</evidence>
<keyword evidence="11" id="KW-0472">Membrane</keyword>
<organism evidence="19 20">
    <name type="scientific">Cinara cedri</name>
    <dbReference type="NCBI Taxonomy" id="506608"/>
    <lineage>
        <taxon>Eukaryota</taxon>
        <taxon>Metazoa</taxon>
        <taxon>Ecdysozoa</taxon>
        <taxon>Arthropoda</taxon>
        <taxon>Hexapoda</taxon>
        <taxon>Insecta</taxon>
        <taxon>Pterygota</taxon>
        <taxon>Neoptera</taxon>
        <taxon>Paraneoptera</taxon>
        <taxon>Hemiptera</taxon>
        <taxon>Sternorrhyncha</taxon>
        <taxon>Aphidomorpha</taxon>
        <taxon>Aphidoidea</taxon>
        <taxon>Aphididae</taxon>
        <taxon>Lachninae</taxon>
        <taxon>Cinara</taxon>
    </lineage>
</organism>
<evidence type="ECO:0000256" key="12">
    <source>
        <dbReference type="ARBA" id="ARBA00025712"/>
    </source>
</evidence>
<comment type="similarity">
    <text evidence="13">Belongs to the cholesterol 7-desaturase family.</text>
</comment>
<keyword evidence="9" id="KW-0408">Iron</keyword>
<dbReference type="PROSITE" id="PS51296">
    <property type="entry name" value="RIESKE"/>
    <property type="match status" value="1"/>
</dbReference>
<dbReference type="GO" id="GO:0046872">
    <property type="term" value="F:metal ion binding"/>
    <property type="evidence" value="ECO:0007669"/>
    <property type="project" value="UniProtKB-KW"/>
</dbReference>
<dbReference type="OrthoDB" id="426882at2759"/>
<evidence type="ECO:0000256" key="13">
    <source>
        <dbReference type="ARBA" id="ARBA00025729"/>
    </source>
</evidence>
<evidence type="ECO:0000256" key="17">
    <source>
        <dbReference type="SAM" id="SignalP"/>
    </source>
</evidence>
<evidence type="ECO:0000256" key="10">
    <source>
        <dbReference type="ARBA" id="ARBA00023014"/>
    </source>
</evidence>
<evidence type="ECO:0000256" key="5">
    <source>
        <dbReference type="ARBA" id="ARBA00022714"/>
    </source>
</evidence>
<dbReference type="Gene3D" id="2.102.10.10">
    <property type="entry name" value="Rieske [2Fe-2S] iron-sulphur domain"/>
    <property type="match status" value="1"/>
</dbReference>
<evidence type="ECO:0000256" key="9">
    <source>
        <dbReference type="ARBA" id="ARBA00023004"/>
    </source>
</evidence>
<dbReference type="PANTHER" id="PTHR21266:SF32">
    <property type="entry name" value="CHOLESTEROL 7-DESATURASE NVD"/>
    <property type="match status" value="1"/>
</dbReference>
<dbReference type="PANTHER" id="PTHR21266">
    <property type="entry name" value="IRON-SULFUR DOMAIN CONTAINING PROTEIN"/>
    <property type="match status" value="1"/>
</dbReference>
<dbReference type="GO" id="GO:0051537">
    <property type="term" value="F:2 iron, 2 sulfur cluster binding"/>
    <property type="evidence" value="ECO:0007669"/>
    <property type="project" value="UniProtKB-KW"/>
</dbReference>
<dbReference type="Pfam" id="PF19298">
    <property type="entry name" value="KshA_C"/>
    <property type="match status" value="1"/>
</dbReference>
<feature type="chain" id="PRO_5022791231" description="cholesterol 7-desaturase" evidence="17">
    <location>
        <begin position="21"/>
        <end position="432"/>
    </location>
</feature>
<dbReference type="GO" id="GO:0016020">
    <property type="term" value="C:membrane"/>
    <property type="evidence" value="ECO:0007669"/>
    <property type="project" value="UniProtKB-SubCell"/>
</dbReference>
<comment type="cofactor">
    <cofactor evidence="1">
        <name>Fe cation</name>
        <dbReference type="ChEBI" id="CHEBI:24875"/>
    </cofactor>
</comment>
<gene>
    <name evidence="19" type="ORF">CINCED_3A004507</name>
</gene>
<dbReference type="AlphaFoldDB" id="A0A5E4M2W9"/>
<keyword evidence="10" id="KW-0411">Iron-sulfur</keyword>
<comment type="pathway">
    <text evidence="3">Hormone biosynthesis.</text>
</comment>
<dbReference type="GO" id="GO:0170056">
    <property type="term" value="F:cholesterol 7-desaturase [NAD(P)H] activity"/>
    <property type="evidence" value="ECO:0007669"/>
    <property type="project" value="UniProtKB-EC"/>
</dbReference>
<keyword evidence="17" id="KW-0732">Signal</keyword>
<evidence type="ECO:0000256" key="2">
    <source>
        <dbReference type="ARBA" id="ARBA00004370"/>
    </source>
</evidence>
<dbReference type="Pfam" id="PF00355">
    <property type="entry name" value="Rieske"/>
    <property type="match status" value="1"/>
</dbReference>
<keyword evidence="5" id="KW-0001">2Fe-2S</keyword>
<dbReference type="Proteomes" id="UP000325440">
    <property type="component" value="Unassembled WGS sequence"/>
</dbReference>
<feature type="signal peptide" evidence="17">
    <location>
        <begin position="1"/>
        <end position="20"/>
    </location>
</feature>
<keyword evidence="7" id="KW-1133">Transmembrane helix</keyword>
<accession>A0A5E4M2W9</accession>
<dbReference type="SUPFAM" id="SSF50022">
    <property type="entry name" value="ISP domain"/>
    <property type="match status" value="1"/>
</dbReference>
<evidence type="ECO:0000256" key="6">
    <source>
        <dbReference type="ARBA" id="ARBA00022723"/>
    </source>
</evidence>
<dbReference type="InterPro" id="IPR036922">
    <property type="entry name" value="Rieske_2Fe-2S_sf"/>
</dbReference>
<evidence type="ECO:0000256" key="14">
    <source>
        <dbReference type="ARBA" id="ARBA00026095"/>
    </source>
</evidence>
<dbReference type="EMBL" id="CABPRJ010000009">
    <property type="protein sequence ID" value="VVC25110.1"/>
    <property type="molecule type" value="Genomic_DNA"/>
</dbReference>
<evidence type="ECO:0000256" key="8">
    <source>
        <dbReference type="ARBA" id="ARBA00023002"/>
    </source>
</evidence>
<keyword evidence="20" id="KW-1185">Reference proteome</keyword>
<feature type="domain" description="Rieske" evidence="18">
    <location>
        <begin position="99"/>
        <end position="204"/>
    </location>
</feature>
<evidence type="ECO:0000256" key="3">
    <source>
        <dbReference type="ARBA" id="ARBA00004972"/>
    </source>
</evidence>
<comment type="subcellular location">
    <subcellularLocation>
        <location evidence="2">Membrane</location>
    </subcellularLocation>
</comment>
<dbReference type="InterPro" id="IPR017941">
    <property type="entry name" value="Rieske_2Fe-2S"/>
</dbReference>
<dbReference type="SUPFAM" id="SSF55961">
    <property type="entry name" value="Bet v1-like"/>
    <property type="match status" value="1"/>
</dbReference>
<evidence type="ECO:0000256" key="4">
    <source>
        <dbReference type="ARBA" id="ARBA00022692"/>
    </source>
</evidence>
<evidence type="ECO:0000256" key="1">
    <source>
        <dbReference type="ARBA" id="ARBA00001962"/>
    </source>
</evidence>
<comment type="catalytic activity">
    <reaction evidence="16">
        <text>cholesterol + NADPH + O2 + H(+) = 7-dehydrocholesterol + NADP(+) + 2 H2O</text>
        <dbReference type="Rhea" id="RHEA:45024"/>
        <dbReference type="ChEBI" id="CHEBI:15377"/>
        <dbReference type="ChEBI" id="CHEBI:15378"/>
        <dbReference type="ChEBI" id="CHEBI:15379"/>
        <dbReference type="ChEBI" id="CHEBI:16113"/>
        <dbReference type="ChEBI" id="CHEBI:17759"/>
        <dbReference type="ChEBI" id="CHEBI:57783"/>
        <dbReference type="ChEBI" id="CHEBI:58349"/>
        <dbReference type="EC" id="1.14.19.21"/>
    </reaction>
    <physiologicalReaction direction="left-to-right" evidence="16">
        <dbReference type="Rhea" id="RHEA:45025"/>
    </physiologicalReaction>
</comment>
<dbReference type="UniPathway" id="UPA01020"/>
<dbReference type="GO" id="GO:0008203">
    <property type="term" value="P:cholesterol metabolic process"/>
    <property type="evidence" value="ECO:0007669"/>
    <property type="project" value="InterPro"/>
</dbReference>
<keyword evidence="4" id="KW-0812">Transmembrane</keyword>
<keyword evidence="6" id="KW-0479">Metal-binding</keyword>
<evidence type="ECO:0000256" key="11">
    <source>
        <dbReference type="ARBA" id="ARBA00023136"/>
    </source>
</evidence>
<dbReference type="Gene3D" id="3.90.380.10">
    <property type="entry name" value="Naphthalene 1,2-dioxygenase Alpha Subunit, Chain A, domain 1"/>
    <property type="match status" value="1"/>
</dbReference>
<dbReference type="InterPro" id="IPR045605">
    <property type="entry name" value="KshA-like_C"/>
</dbReference>
<keyword evidence="8" id="KW-0560">Oxidoreductase</keyword>
<comment type="catalytic activity">
    <reaction evidence="15">
        <text>cholesterol + NADH + O2 + H(+) = 7-dehydrocholesterol + NAD(+) + 2 H2O</text>
        <dbReference type="Rhea" id="RHEA:51644"/>
        <dbReference type="ChEBI" id="CHEBI:15377"/>
        <dbReference type="ChEBI" id="CHEBI:15378"/>
        <dbReference type="ChEBI" id="CHEBI:15379"/>
        <dbReference type="ChEBI" id="CHEBI:16113"/>
        <dbReference type="ChEBI" id="CHEBI:17759"/>
        <dbReference type="ChEBI" id="CHEBI:57540"/>
        <dbReference type="ChEBI" id="CHEBI:57945"/>
        <dbReference type="EC" id="1.14.19.21"/>
    </reaction>
    <physiologicalReaction direction="left-to-right" evidence="15">
        <dbReference type="Rhea" id="RHEA:51645"/>
    </physiologicalReaction>
</comment>
<name>A0A5E4M2W9_9HEMI</name>